<dbReference type="RefSeq" id="WP_113696201.1">
    <property type="nucleotide sequence ID" value="NZ_CP015163.1"/>
</dbReference>
<keyword evidence="2" id="KW-1185">Reference proteome</keyword>
<evidence type="ECO:0000313" key="2">
    <source>
        <dbReference type="Proteomes" id="UP000250434"/>
    </source>
</evidence>
<dbReference type="InterPro" id="IPR029060">
    <property type="entry name" value="PIN-like_dom_sf"/>
</dbReference>
<proteinExistence type="predicted"/>
<dbReference type="EMBL" id="CP015163">
    <property type="protein sequence ID" value="AXB47142.1"/>
    <property type="molecule type" value="Genomic_DNA"/>
</dbReference>
<dbReference type="Proteomes" id="UP000250434">
    <property type="component" value="Chromosome"/>
</dbReference>
<evidence type="ECO:0008006" key="3">
    <source>
        <dbReference type="Google" id="ProtNLM"/>
    </source>
</evidence>
<dbReference type="KEGG" id="aab:A4R43_35730"/>
<protein>
    <recommendedName>
        <fullName evidence="3">PIN domain-containing protein</fullName>
    </recommendedName>
</protein>
<reference evidence="1 2" key="1">
    <citation type="submission" date="2016-04" db="EMBL/GenBank/DDBJ databases">
        <title>Complete genome sequence and analysis of deep-sea sediment isolate, Amycolatopsis sp. WP1.</title>
        <authorList>
            <person name="Wang H."/>
            <person name="Chen S."/>
            <person name="Wu Q."/>
        </authorList>
    </citation>
    <scope>NUCLEOTIDE SEQUENCE [LARGE SCALE GENOMIC DNA]</scope>
    <source>
        <strain evidence="1 2">WP1</strain>
    </source>
</reference>
<name>A0A344LGG8_9PSEU</name>
<dbReference type="AlphaFoldDB" id="A0A344LGG8"/>
<sequence>MTAFADSSALVKLSVPEAGHELVRERDALAVAQVARVEVPSAIWRKHRLGELSARGARVLASLSPEPVSFLCFDKQLADAAAAEGFDLG</sequence>
<accession>A0A344LGG8</accession>
<organism evidence="1 2">
    <name type="scientific">Amycolatopsis albispora</name>
    <dbReference type="NCBI Taxonomy" id="1804986"/>
    <lineage>
        <taxon>Bacteria</taxon>
        <taxon>Bacillati</taxon>
        <taxon>Actinomycetota</taxon>
        <taxon>Actinomycetes</taxon>
        <taxon>Pseudonocardiales</taxon>
        <taxon>Pseudonocardiaceae</taxon>
        <taxon>Amycolatopsis</taxon>
    </lineage>
</organism>
<gene>
    <name evidence="1" type="ORF">A4R43_35730</name>
</gene>
<evidence type="ECO:0000313" key="1">
    <source>
        <dbReference type="EMBL" id="AXB47142.1"/>
    </source>
</evidence>
<dbReference type="Gene3D" id="3.40.50.1010">
    <property type="entry name" value="5'-nuclease"/>
    <property type="match status" value="1"/>
</dbReference>
<dbReference type="SUPFAM" id="SSF88723">
    <property type="entry name" value="PIN domain-like"/>
    <property type="match status" value="1"/>
</dbReference>
<dbReference type="OrthoDB" id="1525146at2"/>